<dbReference type="CDD" id="cd02094">
    <property type="entry name" value="P-type_ATPase_Cu-like"/>
    <property type="match status" value="1"/>
</dbReference>
<gene>
    <name evidence="17" type="ORF">Celaphus_00009820</name>
</gene>
<dbReference type="Pfam" id="PF00122">
    <property type="entry name" value="E1-E2_ATPase"/>
    <property type="match status" value="1"/>
</dbReference>
<dbReference type="InterPro" id="IPR027256">
    <property type="entry name" value="P-typ_ATPase_IB"/>
</dbReference>
<keyword evidence="10" id="KW-0460">Magnesium</keyword>
<proteinExistence type="inferred from homology"/>
<dbReference type="NCBIfam" id="TIGR01525">
    <property type="entry name" value="ATPase-IB_hvy"/>
    <property type="match status" value="1"/>
</dbReference>
<dbReference type="InterPro" id="IPR044492">
    <property type="entry name" value="P_typ_ATPase_HD_dom"/>
</dbReference>
<keyword evidence="4" id="KW-0813">Transport</keyword>
<dbReference type="Gene3D" id="3.40.50.1000">
    <property type="entry name" value="HAD superfamily/HAD-like"/>
    <property type="match status" value="1"/>
</dbReference>
<keyword evidence="13 14" id="KW-0472">Membrane</keyword>
<evidence type="ECO:0000256" key="2">
    <source>
        <dbReference type="ARBA" id="ARBA00004177"/>
    </source>
</evidence>
<evidence type="ECO:0000256" key="6">
    <source>
        <dbReference type="ARBA" id="ARBA00022723"/>
    </source>
</evidence>
<dbReference type="SUPFAM" id="SSF55008">
    <property type="entry name" value="HMA, heavy metal-associated domain"/>
    <property type="match status" value="1"/>
</dbReference>
<evidence type="ECO:0000256" key="1">
    <source>
        <dbReference type="ARBA" id="ARBA00004166"/>
    </source>
</evidence>
<dbReference type="InterPro" id="IPR006121">
    <property type="entry name" value="HMA_dom"/>
</dbReference>
<evidence type="ECO:0000256" key="14">
    <source>
        <dbReference type="RuleBase" id="RU362081"/>
    </source>
</evidence>
<dbReference type="AlphaFoldDB" id="A0A212C0S3"/>
<evidence type="ECO:0000256" key="7">
    <source>
        <dbReference type="ARBA" id="ARBA00022741"/>
    </source>
</evidence>
<dbReference type="InterPro" id="IPR023299">
    <property type="entry name" value="ATPase_P-typ_cyto_dom_N"/>
</dbReference>
<dbReference type="InterPro" id="IPR001757">
    <property type="entry name" value="P_typ_ATPase"/>
</dbReference>
<dbReference type="FunFam" id="3.40.50.1000:FF:000230">
    <property type="entry name" value="copper-transporting ATPase 1 isoform X1"/>
    <property type="match status" value="1"/>
</dbReference>
<dbReference type="SFLD" id="SFLDG00002">
    <property type="entry name" value="C1.7:_P-type_atpase_like"/>
    <property type="match status" value="1"/>
</dbReference>
<keyword evidence="9 14" id="KW-0067">ATP-binding</keyword>
<evidence type="ECO:0000256" key="9">
    <source>
        <dbReference type="ARBA" id="ARBA00022840"/>
    </source>
</evidence>
<organism evidence="17 18">
    <name type="scientific">Cervus elaphus hippelaphus</name>
    <name type="common">European red deer</name>
    <dbReference type="NCBI Taxonomy" id="46360"/>
    <lineage>
        <taxon>Eukaryota</taxon>
        <taxon>Metazoa</taxon>
        <taxon>Chordata</taxon>
        <taxon>Craniata</taxon>
        <taxon>Vertebrata</taxon>
        <taxon>Euteleostomi</taxon>
        <taxon>Mammalia</taxon>
        <taxon>Eutheria</taxon>
        <taxon>Laurasiatheria</taxon>
        <taxon>Artiodactyla</taxon>
        <taxon>Ruminantia</taxon>
        <taxon>Pecora</taxon>
        <taxon>Cervidae</taxon>
        <taxon>Cervinae</taxon>
        <taxon>Cervus</taxon>
    </lineage>
</organism>
<dbReference type="GO" id="GO:0030659">
    <property type="term" value="C:cytoplasmic vesicle membrane"/>
    <property type="evidence" value="ECO:0007669"/>
    <property type="project" value="UniProtKB-ARBA"/>
</dbReference>
<feature type="domain" description="HMA" evidence="16">
    <location>
        <begin position="1"/>
        <end position="58"/>
    </location>
</feature>
<protein>
    <recommendedName>
        <fullName evidence="3">P-type Cu(+) transporter</fullName>
        <ecNumber evidence="3">7.2.2.8</ecNumber>
    </recommendedName>
</protein>
<keyword evidence="12 14" id="KW-1133">Transmembrane helix</keyword>
<dbReference type="InterPro" id="IPR018303">
    <property type="entry name" value="ATPase_P-typ_P_site"/>
</dbReference>
<dbReference type="OrthoDB" id="432719at2759"/>
<dbReference type="Proteomes" id="UP000242450">
    <property type="component" value="Chromosome X"/>
</dbReference>
<evidence type="ECO:0000256" key="8">
    <source>
        <dbReference type="ARBA" id="ARBA00022753"/>
    </source>
</evidence>
<keyword evidence="5 14" id="KW-0812">Transmembrane</keyword>
<keyword evidence="8" id="KW-0967">Endosome</keyword>
<dbReference type="NCBIfam" id="TIGR01494">
    <property type="entry name" value="ATPase_P-type"/>
    <property type="match status" value="2"/>
</dbReference>
<comment type="caution">
    <text evidence="17">The sequence shown here is derived from an EMBL/GenBank/DDBJ whole genome shotgun (WGS) entry which is preliminary data.</text>
</comment>
<evidence type="ECO:0000256" key="15">
    <source>
        <dbReference type="SAM" id="MobiDB-lite"/>
    </source>
</evidence>
<dbReference type="GO" id="GO:0098588">
    <property type="term" value="C:bounding membrane of organelle"/>
    <property type="evidence" value="ECO:0007669"/>
    <property type="project" value="UniProtKB-ARBA"/>
</dbReference>
<dbReference type="Gene3D" id="3.30.70.100">
    <property type="match status" value="1"/>
</dbReference>
<dbReference type="GO" id="GO:0005524">
    <property type="term" value="F:ATP binding"/>
    <property type="evidence" value="ECO:0007669"/>
    <property type="project" value="UniProtKB-UniRule"/>
</dbReference>
<dbReference type="PANTHER" id="PTHR46594:SF4">
    <property type="entry name" value="P-TYPE CATION-TRANSPORTING ATPASE"/>
    <property type="match status" value="1"/>
</dbReference>
<dbReference type="SUPFAM" id="SSF81660">
    <property type="entry name" value="Metal cation-transporting ATPase, ATP-binding domain N"/>
    <property type="match status" value="1"/>
</dbReference>
<dbReference type="Pfam" id="PF00702">
    <property type="entry name" value="Hydrolase"/>
    <property type="match status" value="1"/>
</dbReference>
<evidence type="ECO:0000259" key="16">
    <source>
        <dbReference type="PROSITE" id="PS50846"/>
    </source>
</evidence>
<dbReference type="GO" id="GO:0016887">
    <property type="term" value="F:ATP hydrolysis activity"/>
    <property type="evidence" value="ECO:0007669"/>
    <property type="project" value="InterPro"/>
</dbReference>
<dbReference type="CDD" id="cd00371">
    <property type="entry name" value="HMA"/>
    <property type="match status" value="1"/>
</dbReference>
<dbReference type="GO" id="GO:0140581">
    <property type="term" value="F:P-type monovalent copper transporter activity"/>
    <property type="evidence" value="ECO:0007669"/>
    <property type="project" value="UniProtKB-EC"/>
</dbReference>
<dbReference type="SFLD" id="SFLDS00003">
    <property type="entry name" value="Haloacid_Dehalogenase"/>
    <property type="match status" value="1"/>
</dbReference>
<keyword evidence="7 14" id="KW-0547">Nucleotide-binding</keyword>
<dbReference type="EMBL" id="MKHE01000034">
    <property type="protein sequence ID" value="OWJ99585.1"/>
    <property type="molecule type" value="Genomic_DNA"/>
</dbReference>
<dbReference type="GO" id="GO:0005768">
    <property type="term" value="C:endosome"/>
    <property type="evidence" value="ECO:0007669"/>
    <property type="project" value="UniProtKB-SubCell"/>
</dbReference>
<dbReference type="InterPro" id="IPR036412">
    <property type="entry name" value="HAD-like_sf"/>
</dbReference>
<evidence type="ECO:0000313" key="18">
    <source>
        <dbReference type="Proteomes" id="UP000242450"/>
    </source>
</evidence>
<evidence type="ECO:0000256" key="5">
    <source>
        <dbReference type="ARBA" id="ARBA00022692"/>
    </source>
</evidence>
<feature type="transmembrane region" description="Helical" evidence="14">
    <location>
        <begin position="81"/>
        <end position="101"/>
    </location>
</feature>
<comment type="similarity">
    <text evidence="14">Belongs to the cation transport ATPase (P-type) (TC 3.A.3) family. Type IB subfamily.</text>
</comment>
<keyword evidence="6 14" id="KW-0479">Metal-binding</keyword>
<dbReference type="PRINTS" id="PR00119">
    <property type="entry name" value="CATATPASE"/>
</dbReference>
<dbReference type="EC" id="7.2.2.8" evidence="3"/>
<dbReference type="SUPFAM" id="SSF56784">
    <property type="entry name" value="HAD-like"/>
    <property type="match status" value="1"/>
</dbReference>
<feature type="transmembrane region" description="Helical" evidence="14">
    <location>
        <begin position="185"/>
        <end position="207"/>
    </location>
</feature>
<evidence type="ECO:0000256" key="4">
    <source>
        <dbReference type="ARBA" id="ARBA00022448"/>
    </source>
</evidence>
<keyword evidence="18" id="KW-1185">Reference proteome</keyword>
<feature type="transmembrane region" description="Helical" evidence="14">
    <location>
        <begin position="142"/>
        <end position="164"/>
    </location>
</feature>
<reference evidence="17 18" key="1">
    <citation type="journal article" date="2018" name="Mol. Genet. Genomics">
        <title>The red deer Cervus elaphus genome CerEla1.0: sequencing, annotating, genes, and chromosomes.</title>
        <authorList>
            <person name="Bana N.A."/>
            <person name="Nyiri A."/>
            <person name="Nagy J."/>
            <person name="Frank K."/>
            <person name="Nagy T."/>
            <person name="Steger V."/>
            <person name="Schiller M."/>
            <person name="Lakatos P."/>
            <person name="Sugar L."/>
            <person name="Horn P."/>
            <person name="Barta E."/>
            <person name="Orosz L."/>
        </authorList>
    </citation>
    <scope>NUCLEOTIDE SEQUENCE [LARGE SCALE GENOMIC DNA]</scope>
    <source>
        <strain evidence="17">Hungarian</strain>
    </source>
</reference>
<keyword evidence="11" id="KW-1278">Translocase</keyword>
<dbReference type="PANTHER" id="PTHR46594">
    <property type="entry name" value="P-TYPE CATION-TRANSPORTING ATPASE"/>
    <property type="match status" value="1"/>
</dbReference>
<dbReference type="InterPro" id="IPR059000">
    <property type="entry name" value="ATPase_P-type_domA"/>
</dbReference>
<dbReference type="SFLD" id="SFLDF00027">
    <property type="entry name" value="p-type_atpase"/>
    <property type="match status" value="1"/>
</dbReference>
<dbReference type="PROSITE" id="PS00154">
    <property type="entry name" value="ATPASE_E1_E2"/>
    <property type="match status" value="1"/>
</dbReference>
<dbReference type="PROSITE" id="PS50846">
    <property type="entry name" value="HMA_2"/>
    <property type="match status" value="1"/>
</dbReference>
<sequence length="905" mass="98715">MTCASCVHKIESTLTKHRGIFYCSVALATNKAHIKYDPEIIGPRDIIHTIESLGFEASLVKKDRSASHLDHKREIRQWRRAFLVSLFFCIPVMGLMIYMMVMDHHLASLHHNQNMSQEEMINIHSSMFLERQILPGLSIMNLLSFLLCVPVQASEMLASIFFFGGWHFYIQAYKALKHKTANMDVLIVLATTIAFAYSLVILLVAMYERAKVNPVTFFDTPPMLFVFIALGRWLEHVAKGKTSEALAKLISLQATEATIVTLDSDNILLSEEQVDVELVQRGDIIKVVPGGKFPVDGRVIEGHSMVDESLITGEAMPVAKKSGSTVIAGSINQNGSLLIRATHVGADTTLSQIVKLVEEAQTSKLQISNQNSYFLLKGYNRSISRTETIIRFAFQASITVLCIACPCSLGLATPTAVMVGTGVGAQNGILIKGGEPLEMAHKVKVVVFDKTGTITHGTPVVNQVKVLVESNRISRNKILAIVGTAESNSEHPLGAAITKYCKQELDTETLGTCIDFQVVPGCGINCKVTNIEGLLHKNNWKIEENNIKNASLVQIDESNEQSSTSSSMIIDAQFSNALNAQQYKVLIGNREWMIRNGLAINNSVNDSMAEHERRGRTAVLVAVDDELCGLIAIADTVKPEAELAVHILKSMGLEVVLMTGDNSKTARSIASQVGITKVFAEVLPSHKVAKVKQLQEEGKQVAMVGDGINDSPALAMANVGIAIGTGTDVAIEAADVVLIRNDLLDVVASIDLSRKTVKRIRINFVFALIYNLIGIPIAAGVFMPIGLVLQPWMGSAAMAASSVSVVLSSLFLKLYRKPTYENYELRARNQMGQKSPSEISVHVGIDDTSRNSPKLGLLDRIVNYSRASINSLLSDKRSLNSVGTSEPDKHSLLVGDCREDDDSAL</sequence>
<dbReference type="PRINTS" id="PR00942">
    <property type="entry name" value="CUATPASEI"/>
</dbReference>
<evidence type="ECO:0000256" key="10">
    <source>
        <dbReference type="ARBA" id="ARBA00022842"/>
    </source>
</evidence>
<dbReference type="InterPro" id="IPR036163">
    <property type="entry name" value="HMA_dom_sf"/>
</dbReference>
<feature type="transmembrane region" description="Helical" evidence="14">
    <location>
        <begin position="764"/>
        <end position="786"/>
    </location>
</feature>
<comment type="subcellular location">
    <subcellularLocation>
        <location evidence="2">Endosome</location>
    </subcellularLocation>
    <subcellularLocation>
        <location evidence="1">Golgi apparatus</location>
        <location evidence="1">trans-Golgi network membrane</location>
        <topology evidence="1">Multi-pass membrane protein</topology>
    </subcellularLocation>
    <subcellularLocation>
        <location evidence="14">Membrane</location>
    </subcellularLocation>
</comment>
<feature type="region of interest" description="Disordered" evidence="15">
    <location>
        <begin position="880"/>
        <end position="905"/>
    </location>
</feature>
<evidence type="ECO:0000256" key="3">
    <source>
        <dbReference type="ARBA" id="ARBA00012517"/>
    </source>
</evidence>
<dbReference type="Pfam" id="PF00403">
    <property type="entry name" value="HMA"/>
    <property type="match status" value="1"/>
</dbReference>
<dbReference type="GO" id="GO:0006878">
    <property type="term" value="P:intracellular copper ion homeostasis"/>
    <property type="evidence" value="ECO:0007669"/>
    <property type="project" value="UniProtKB-ARBA"/>
</dbReference>
<accession>A0A212C0S3</accession>
<evidence type="ECO:0000256" key="11">
    <source>
        <dbReference type="ARBA" id="ARBA00022967"/>
    </source>
</evidence>
<dbReference type="FunFam" id="3.30.70.100:FF:000001">
    <property type="entry name" value="ATPase copper transporting beta"/>
    <property type="match status" value="1"/>
</dbReference>
<evidence type="ECO:0000256" key="12">
    <source>
        <dbReference type="ARBA" id="ARBA00022989"/>
    </source>
</evidence>
<dbReference type="FunFam" id="2.70.150.10:FF:000002">
    <property type="entry name" value="Copper-transporting ATPase 1, putative"/>
    <property type="match status" value="1"/>
</dbReference>
<dbReference type="InterPro" id="IPR008250">
    <property type="entry name" value="ATPase_P-typ_transduc_dom_A_sf"/>
</dbReference>
<dbReference type="Gene3D" id="3.40.1110.10">
    <property type="entry name" value="Calcium-transporting ATPase, cytoplasmic domain N"/>
    <property type="match status" value="1"/>
</dbReference>
<dbReference type="SUPFAM" id="SSF81653">
    <property type="entry name" value="Calcium ATPase, transduction domain A"/>
    <property type="match status" value="1"/>
</dbReference>
<feature type="transmembrane region" description="Helical" evidence="14">
    <location>
        <begin position="213"/>
        <end position="234"/>
    </location>
</feature>
<dbReference type="FunFam" id="3.40.1110.10:FF:000023">
    <property type="entry name" value="Copper-transporting ATPase 1, putative"/>
    <property type="match status" value="1"/>
</dbReference>
<dbReference type="FunFam" id="1.20.1110.10:FF:000022">
    <property type="entry name" value="copper-transporting ATPase 1 isoform X2"/>
    <property type="match status" value="1"/>
</dbReference>
<feature type="transmembrane region" description="Helical" evidence="14">
    <location>
        <begin position="792"/>
        <end position="812"/>
    </location>
</feature>
<dbReference type="GO" id="GO:0005802">
    <property type="term" value="C:trans-Golgi network"/>
    <property type="evidence" value="ECO:0007669"/>
    <property type="project" value="UniProtKB-ARBA"/>
</dbReference>
<name>A0A212C0S3_CEREH</name>
<evidence type="ECO:0000256" key="13">
    <source>
        <dbReference type="ARBA" id="ARBA00023136"/>
    </source>
</evidence>
<dbReference type="GO" id="GO:0046872">
    <property type="term" value="F:metal ion binding"/>
    <property type="evidence" value="ECO:0007669"/>
    <property type="project" value="UniProtKB-KW"/>
</dbReference>
<evidence type="ECO:0000313" key="17">
    <source>
        <dbReference type="EMBL" id="OWJ99585.1"/>
    </source>
</evidence>
<dbReference type="InterPro" id="IPR023214">
    <property type="entry name" value="HAD_sf"/>
</dbReference>
<dbReference type="Gene3D" id="2.70.150.10">
    <property type="entry name" value="Calcium-transporting ATPase, cytoplasmic transduction domain A"/>
    <property type="match status" value="1"/>
</dbReference>